<dbReference type="RefSeq" id="WP_379031398.1">
    <property type="nucleotide sequence ID" value="NZ_JBHTLN010000001.1"/>
</dbReference>
<keyword evidence="2" id="KW-0229">DNA integration</keyword>
<proteinExistence type="inferred from homology"/>
<keyword evidence="3" id="KW-0238">DNA-binding</keyword>
<dbReference type="InterPro" id="IPR013762">
    <property type="entry name" value="Integrase-like_cat_sf"/>
</dbReference>
<dbReference type="InterPro" id="IPR050808">
    <property type="entry name" value="Phage_Integrase"/>
</dbReference>
<accession>A0ABW3P7F9</accession>
<dbReference type="InterPro" id="IPR002104">
    <property type="entry name" value="Integrase_catalytic"/>
</dbReference>
<dbReference type="EMBL" id="JBHTLN010000001">
    <property type="protein sequence ID" value="MFD1121874.1"/>
    <property type="molecule type" value="Genomic_DNA"/>
</dbReference>
<protein>
    <submittedName>
        <fullName evidence="6">Tyrosine-type recombinase/integrase</fullName>
    </submittedName>
</protein>
<evidence type="ECO:0000256" key="4">
    <source>
        <dbReference type="ARBA" id="ARBA00023172"/>
    </source>
</evidence>
<evidence type="ECO:0000313" key="7">
    <source>
        <dbReference type="Proteomes" id="UP001597206"/>
    </source>
</evidence>
<dbReference type="SUPFAM" id="SSF56349">
    <property type="entry name" value="DNA breaking-rejoining enzymes"/>
    <property type="match status" value="1"/>
</dbReference>
<gene>
    <name evidence="6" type="ORF">ACFQ2T_05115</name>
</gene>
<dbReference type="Gene3D" id="1.10.150.130">
    <property type="match status" value="1"/>
</dbReference>
<dbReference type="InterPro" id="IPR011010">
    <property type="entry name" value="DNA_brk_join_enz"/>
</dbReference>
<sequence length="350" mass="40151">MPKPRRKENKGLPERWTAHHGAYYYYVPKGMESAWEGKKKYKLGNSLPEAYAKYAEMVDVKDKITTVGELLDRYVLEVVPTKAKATQNGNHAFIKRLRATFSETPLLPFHPQRVYQYVQARKAKVSAHREVEILSHAYTKAVEWGLIAAHPFKGEVRLEGEASRSRYVEDWEVIEFFSLDSKRKKGSVLMIQAYVKLKLLTGMSQGDLLRLQIPIHKQDDGIHIMRHKTAKKAGIRTIYAWTPALKSAWEQAVSARPCLSSFLFCNAKGKGYVNEEKGTQAGFKSMWQRYMARLLKETDLKEPFTEHDLRAKVGSDAKSLEHAMMLLSHADPRTTQKTYRRKAVLVNPLQ</sequence>
<evidence type="ECO:0000256" key="1">
    <source>
        <dbReference type="ARBA" id="ARBA00008857"/>
    </source>
</evidence>
<feature type="domain" description="Tyr recombinase" evidence="5">
    <location>
        <begin position="191"/>
        <end position="342"/>
    </location>
</feature>
<evidence type="ECO:0000256" key="3">
    <source>
        <dbReference type="ARBA" id="ARBA00023125"/>
    </source>
</evidence>
<keyword evidence="4" id="KW-0233">DNA recombination</keyword>
<evidence type="ECO:0000259" key="5">
    <source>
        <dbReference type="Pfam" id="PF00589"/>
    </source>
</evidence>
<dbReference type="PANTHER" id="PTHR30629">
    <property type="entry name" value="PROPHAGE INTEGRASE"/>
    <property type="match status" value="1"/>
</dbReference>
<dbReference type="Gene3D" id="1.10.443.10">
    <property type="entry name" value="Intergrase catalytic core"/>
    <property type="match status" value="1"/>
</dbReference>
<dbReference type="InterPro" id="IPR010998">
    <property type="entry name" value="Integrase_recombinase_N"/>
</dbReference>
<name>A0ABW3P7F9_9PROT</name>
<keyword evidence="7" id="KW-1185">Reference proteome</keyword>
<dbReference type="PANTHER" id="PTHR30629:SF2">
    <property type="entry name" value="PROPHAGE INTEGRASE INTS-RELATED"/>
    <property type="match status" value="1"/>
</dbReference>
<evidence type="ECO:0000313" key="6">
    <source>
        <dbReference type="EMBL" id="MFD1121874.1"/>
    </source>
</evidence>
<organism evidence="6 7">
    <name type="scientific">Methylophilus flavus</name>
    <dbReference type="NCBI Taxonomy" id="640084"/>
    <lineage>
        <taxon>Bacteria</taxon>
        <taxon>Pseudomonadati</taxon>
        <taxon>Pseudomonadota</taxon>
        <taxon>Betaproteobacteria</taxon>
        <taxon>Nitrosomonadales</taxon>
        <taxon>Methylophilaceae</taxon>
        <taxon>Methylophilus</taxon>
    </lineage>
</organism>
<comment type="similarity">
    <text evidence="1">Belongs to the 'phage' integrase family.</text>
</comment>
<evidence type="ECO:0000256" key="2">
    <source>
        <dbReference type="ARBA" id="ARBA00022908"/>
    </source>
</evidence>
<dbReference type="Pfam" id="PF00589">
    <property type="entry name" value="Phage_integrase"/>
    <property type="match status" value="1"/>
</dbReference>
<dbReference type="Proteomes" id="UP001597206">
    <property type="component" value="Unassembled WGS sequence"/>
</dbReference>
<reference evidence="7" key="1">
    <citation type="journal article" date="2019" name="Int. J. Syst. Evol. Microbiol.">
        <title>The Global Catalogue of Microorganisms (GCM) 10K type strain sequencing project: providing services to taxonomists for standard genome sequencing and annotation.</title>
        <authorList>
            <consortium name="The Broad Institute Genomics Platform"/>
            <consortium name="The Broad Institute Genome Sequencing Center for Infectious Disease"/>
            <person name="Wu L."/>
            <person name="Ma J."/>
        </authorList>
    </citation>
    <scope>NUCLEOTIDE SEQUENCE [LARGE SCALE GENOMIC DNA]</scope>
    <source>
        <strain evidence="7">CCUG 58411</strain>
    </source>
</reference>
<comment type="caution">
    <text evidence="6">The sequence shown here is derived from an EMBL/GenBank/DDBJ whole genome shotgun (WGS) entry which is preliminary data.</text>
</comment>